<organism evidence="1 2">
    <name type="scientific">Hericium alpestre</name>
    <dbReference type="NCBI Taxonomy" id="135208"/>
    <lineage>
        <taxon>Eukaryota</taxon>
        <taxon>Fungi</taxon>
        <taxon>Dikarya</taxon>
        <taxon>Basidiomycota</taxon>
        <taxon>Agaricomycotina</taxon>
        <taxon>Agaricomycetes</taxon>
        <taxon>Russulales</taxon>
        <taxon>Hericiaceae</taxon>
        <taxon>Hericium</taxon>
    </lineage>
</organism>
<dbReference type="AlphaFoldDB" id="A0A4Z0AAY3"/>
<gene>
    <name evidence="1" type="ORF">EWM64_g51</name>
</gene>
<accession>A0A4Z0AAY3</accession>
<sequence>MSSATIGSATRDPNAPYSIHVDIPSRFYILPGGAMALGTAIGLVRGSRAAGLRFLAENAHRPPKTVKGWYFYNKTKNYKMILAGLSGAGSDGARLGITALGWVTFEEGLKRMGWENVSEIGAGLGTAALFAGVYRLPLKAAYRTGVLGLLIGATMQAMQFGRDRLRAEAEMRSLAEAGDRQE</sequence>
<reference evidence="1 2" key="1">
    <citation type="submission" date="2019-02" db="EMBL/GenBank/DDBJ databases">
        <title>Genome sequencing of the rare red list fungi Hericium alpestre (H. flagellum).</title>
        <authorList>
            <person name="Buettner E."/>
            <person name="Kellner H."/>
        </authorList>
    </citation>
    <scope>NUCLEOTIDE SEQUENCE [LARGE SCALE GENOMIC DNA]</scope>
    <source>
        <strain evidence="1 2">DSM 108284</strain>
    </source>
</reference>
<dbReference type="OrthoDB" id="5584028at2759"/>
<comment type="caution">
    <text evidence="1">The sequence shown here is derived from an EMBL/GenBank/DDBJ whole genome shotgun (WGS) entry which is preliminary data.</text>
</comment>
<evidence type="ECO:0000313" key="2">
    <source>
        <dbReference type="Proteomes" id="UP000298061"/>
    </source>
</evidence>
<evidence type="ECO:0000313" key="1">
    <source>
        <dbReference type="EMBL" id="TFY83935.1"/>
    </source>
</evidence>
<dbReference type="STRING" id="135208.A0A4Z0AAY3"/>
<name>A0A4Z0AAY3_9AGAM</name>
<dbReference type="Proteomes" id="UP000298061">
    <property type="component" value="Unassembled WGS sequence"/>
</dbReference>
<dbReference type="PANTHER" id="PTHR37852:SF1">
    <property type="entry name" value="HIG1 DOMAIN-CONTAINING PROTEIN"/>
    <property type="match status" value="1"/>
</dbReference>
<keyword evidence="2" id="KW-1185">Reference proteome</keyword>
<proteinExistence type="predicted"/>
<dbReference type="PANTHER" id="PTHR37852">
    <property type="entry name" value="YALI0B21208P"/>
    <property type="match status" value="1"/>
</dbReference>
<dbReference type="EMBL" id="SFCI01000003">
    <property type="protein sequence ID" value="TFY83935.1"/>
    <property type="molecule type" value="Genomic_DNA"/>
</dbReference>
<protein>
    <submittedName>
        <fullName evidence="1">Uncharacterized protein</fullName>
    </submittedName>
</protein>